<dbReference type="EMBL" id="KB204089">
    <property type="protein sequence ID" value="ESO81940.1"/>
    <property type="molecule type" value="Genomic_DNA"/>
</dbReference>
<accession>V3ZI05</accession>
<organism evidence="1 2">
    <name type="scientific">Lottia gigantea</name>
    <name type="common">Giant owl limpet</name>
    <dbReference type="NCBI Taxonomy" id="225164"/>
    <lineage>
        <taxon>Eukaryota</taxon>
        <taxon>Metazoa</taxon>
        <taxon>Spiralia</taxon>
        <taxon>Lophotrochozoa</taxon>
        <taxon>Mollusca</taxon>
        <taxon>Gastropoda</taxon>
        <taxon>Patellogastropoda</taxon>
        <taxon>Lottioidea</taxon>
        <taxon>Lottiidae</taxon>
        <taxon>Lottia</taxon>
    </lineage>
</organism>
<gene>
    <name evidence="1" type="ORF">LOTGIDRAFT_135651</name>
</gene>
<evidence type="ECO:0000313" key="1">
    <source>
        <dbReference type="EMBL" id="ESO81940.1"/>
    </source>
</evidence>
<protein>
    <submittedName>
        <fullName evidence="1">Uncharacterized protein</fullName>
    </submittedName>
</protein>
<evidence type="ECO:0000313" key="2">
    <source>
        <dbReference type="Proteomes" id="UP000030746"/>
    </source>
</evidence>
<name>V3ZI05_LOTGI</name>
<keyword evidence="2" id="KW-1185">Reference proteome</keyword>
<dbReference type="KEGG" id="lgi:LOTGIDRAFT_135651"/>
<sequence>FTIMDILSLIYNYGYLIPDLQLWISYPRFTIMDILSLIYNYGYLIPDLQLWIS</sequence>
<dbReference type="GeneID" id="20233706"/>
<reference evidence="1 2" key="1">
    <citation type="journal article" date="2013" name="Nature">
        <title>Insights into bilaterian evolution from three spiralian genomes.</title>
        <authorList>
            <person name="Simakov O."/>
            <person name="Marletaz F."/>
            <person name="Cho S.J."/>
            <person name="Edsinger-Gonzales E."/>
            <person name="Havlak P."/>
            <person name="Hellsten U."/>
            <person name="Kuo D.H."/>
            <person name="Larsson T."/>
            <person name="Lv J."/>
            <person name="Arendt D."/>
            <person name="Savage R."/>
            <person name="Osoegawa K."/>
            <person name="de Jong P."/>
            <person name="Grimwood J."/>
            <person name="Chapman J.A."/>
            <person name="Shapiro H."/>
            <person name="Aerts A."/>
            <person name="Otillar R.P."/>
            <person name="Terry A.Y."/>
            <person name="Boore J.L."/>
            <person name="Grigoriev I.V."/>
            <person name="Lindberg D.R."/>
            <person name="Seaver E.C."/>
            <person name="Weisblat D.A."/>
            <person name="Putnam N.H."/>
            <person name="Rokhsar D.S."/>
        </authorList>
    </citation>
    <scope>NUCLEOTIDE SEQUENCE [LARGE SCALE GENOMIC DNA]</scope>
</reference>
<dbReference type="RefSeq" id="XP_009067383.1">
    <property type="nucleotide sequence ID" value="XM_009069135.1"/>
</dbReference>
<dbReference type="AlphaFoldDB" id="V3ZI05"/>
<dbReference type="HOGENOM" id="CLU_3074717_0_0_1"/>
<feature type="non-terminal residue" evidence="1">
    <location>
        <position position="1"/>
    </location>
</feature>
<proteinExistence type="predicted"/>
<dbReference type="Proteomes" id="UP000030746">
    <property type="component" value="Unassembled WGS sequence"/>
</dbReference>
<dbReference type="CTD" id="20233706"/>